<organism evidence="2 3">
    <name type="scientific">Terrimonas rubra</name>
    <dbReference type="NCBI Taxonomy" id="1035890"/>
    <lineage>
        <taxon>Bacteria</taxon>
        <taxon>Pseudomonadati</taxon>
        <taxon>Bacteroidota</taxon>
        <taxon>Chitinophagia</taxon>
        <taxon>Chitinophagales</taxon>
        <taxon>Chitinophagaceae</taxon>
        <taxon>Terrimonas</taxon>
    </lineage>
</organism>
<dbReference type="InterPro" id="IPR032579">
    <property type="entry name" value="Phe_SMUG2-like"/>
</dbReference>
<protein>
    <submittedName>
        <fullName evidence="2">Uracil-DNA glycosylase family protein</fullName>
    </submittedName>
</protein>
<dbReference type="SUPFAM" id="SSF52141">
    <property type="entry name" value="Uracil-DNA glycosylase-like"/>
    <property type="match status" value="1"/>
</dbReference>
<sequence>MTSFARRITDFYYNLNIHTRLPAGISVLHPQQEKETQAVIKQFFNKYYADNHRRALLFGINPGRFGAGVTGINFTAARQLSQNCGIEHPFGNQSELSAEFIYEVIEQFGGATTFYSRYFLTSVCPLGFTKANKNLNYYDDAALLKKVTPFITQCLETQVSWNVYREKCICIGGEKNYRFFQSLNNKHNWFKEIIPLPHPRFIMQYRRKDKLLFIDQYLQALETIVS</sequence>
<dbReference type="Pfam" id="PF03167">
    <property type="entry name" value="UDG"/>
    <property type="match status" value="1"/>
</dbReference>
<comment type="caution">
    <text evidence="2">The sequence shown here is derived from an EMBL/GenBank/DDBJ whole genome shotgun (WGS) entry which is preliminary data.</text>
</comment>
<dbReference type="Proteomes" id="UP001597511">
    <property type="component" value="Unassembled WGS sequence"/>
</dbReference>
<dbReference type="RefSeq" id="WP_386103154.1">
    <property type="nucleotide sequence ID" value="NZ_JBHUOZ010000003.1"/>
</dbReference>
<proteinExistence type="predicted"/>
<feature type="domain" description="Uracil-DNA glycosylase-like" evidence="1">
    <location>
        <begin position="47"/>
        <end position="221"/>
    </location>
</feature>
<accession>A0ABW6ACM4</accession>
<gene>
    <name evidence="2" type="ORF">ACFS6H_19595</name>
</gene>
<dbReference type="InterPro" id="IPR005122">
    <property type="entry name" value="Uracil-DNA_glycosylase-like"/>
</dbReference>
<evidence type="ECO:0000313" key="3">
    <source>
        <dbReference type="Proteomes" id="UP001597511"/>
    </source>
</evidence>
<dbReference type="CDD" id="cd19375">
    <property type="entry name" value="UDG-F3-like_SMUG2"/>
    <property type="match status" value="1"/>
</dbReference>
<dbReference type="Gene3D" id="3.40.470.10">
    <property type="entry name" value="Uracil-DNA glycosylase-like domain"/>
    <property type="match status" value="1"/>
</dbReference>
<name>A0ABW6ACM4_9BACT</name>
<keyword evidence="3" id="KW-1185">Reference proteome</keyword>
<evidence type="ECO:0000259" key="1">
    <source>
        <dbReference type="Pfam" id="PF03167"/>
    </source>
</evidence>
<evidence type="ECO:0000313" key="2">
    <source>
        <dbReference type="EMBL" id="MFD2921933.1"/>
    </source>
</evidence>
<dbReference type="InterPro" id="IPR036895">
    <property type="entry name" value="Uracil-DNA_glycosylase-like_sf"/>
</dbReference>
<dbReference type="EMBL" id="JBHUOZ010000003">
    <property type="protein sequence ID" value="MFD2921933.1"/>
    <property type="molecule type" value="Genomic_DNA"/>
</dbReference>
<reference evidence="3" key="1">
    <citation type="journal article" date="2019" name="Int. J. Syst. Evol. Microbiol.">
        <title>The Global Catalogue of Microorganisms (GCM) 10K type strain sequencing project: providing services to taxonomists for standard genome sequencing and annotation.</title>
        <authorList>
            <consortium name="The Broad Institute Genomics Platform"/>
            <consortium name="The Broad Institute Genome Sequencing Center for Infectious Disease"/>
            <person name="Wu L."/>
            <person name="Ma J."/>
        </authorList>
    </citation>
    <scope>NUCLEOTIDE SEQUENCE [LARGE SCALE GENOMIC DNA]</scope>
    <source>
        <strain evidence="3">KCTC 23299</strain>
    </source>
</reference>